<organism evidence="1 2">
    <name type="scientific">Adineta ricciae</name>
    <name type="common">Rotifer</name>
    <dbReference type="NCBI Taxonomy" id="249248"/>
    <lineage>
        <taxon>Eukaryota</taxon>
        <taxon>Metazoa</taxon>
        <taxon>Spiralia</taxon>
        <taxon>Gnathifera</taxon>
        <taxon>Rotifera</taxon>
        <taxon>Eurotatoria</taxon>
        <taxon>Bdelloidea</taxon>
        <taxon>Adinetida</taxon>
        <taxon>Adinetidae</taxon>
        <taxon>Adineta</taxon>
    </lineage>
</organism>
<gene>
    <name evidence="1" type="ORF">XAT740_LOCUS48092</name>
</gene>
<sequence length="523" mass="59742">MSLEPSGVNSLLNESLLPDDIFARIDDDFFSIVKLVAGESVFKILQAQLINSARKLLNTGDVFEIFQVESDETDAIKAASCFRSKTGQYIVKPGIQTGLSNLVKLLQQKLKQKELLLSNDDEPRNTHITGEFLDKHPLLKSLIKWYQQNDSGKSNKANTFLSSFIDNLTINLKQSSHNFRYTEPVKKFAMCLYILGGRQCYEFVRLNLLGALPSLTTLIDMINQSNSTLTEAQFRFESLQQAHSRFAFSSEDTTGVIRKVEYDSSTNSFIGLPTSLVNGIPELYPYRAHSFEDLKTIYDTNEAERLLNVHMVQSISTRSDPTNFPKPFLLSAYGVDNTSTSIDILCRWIYIFENCLNNGVRIIGFSTDADNKYMSAMRLASNFFASLPHFKLDQHPSAFKIDLPKDWTWFFLNRNQLFLFLQDPVHLVTKWRNRLLSSTAELCFGNDEIRMGHVESLLNNDNYTKLDHCLTKSNIDPKDRQNYRSCIRLISDDVIRLLHGEDNTHGTIVYLKLLNLIVKPYVD</sequence>
<evidence type="ECO:0000313" key="2">
    <source>
        <dbReference type="Proteomes" id="UP000663828"/>
    </source>
</evidence>
<accession>A0A816B3Q5</accession>
<name>A0A816B3Q5_ADIRI</name>
<reference evidence="1" key="1">
    <citation type="submission" date="2021-02" db="EMBL/GenBank/DDBJ databases">
        <authorList>
            <person name="Nowell W R."/>
        </authorList>
    </citation>
    <scope>NUCLEOTIDE SEQUENCE</scope>
</reference>
<comment type="caution">
    <text evidence="1">The sequence shown here is derived from an EMBL/GenBank/DDBJ whole genome shotgun (WGS) entry which is preliminary data.</text>
</comment>
<protein>
    <submittedName>
        <fullName evidence="1">Uncharacterized protein</fullName>
    </submittedName>
</protein>
<dbReference type="AlphaFoldDB" id="A0A816B3Q5"/>
<dbReference type="EMBL" id="CAJNOR010006827">
    <property type="protein sequence ID" value="CAF1604302.1"/>
    <property type="molecule type" value="Genomic_DNA"/>
</dbReference>
<keyword evidence="2" id="KW-1185">Reference proteome</keyword>
<proteinExistence type="predicted"/>
<feature type="non-terminal residue" evidence="1">
    <location>
        <position position="523"/>
    </location>
</feature>
<evidence type="ECO:0000313" key="1">
    <source>
        <dbReference type="EMBL" id="CAF1604302.1"/>
    </source>
</evidence>
<dbReference type="Proteomes" id="UP000663828">
    <property type="component" value="Unassembled WGS sequence"/>
</dbReference>